<dbReference type="Gene3D" id="3.30.390.10">
    <property type="entry name" value="Enolase-like, N-terminal domain"/>
    <property type="match status" value="1"/>
</dbReference>
<dbReference type="RefSeq" id="WP_210432468.1">
    <property type="nucleotide sequence ID" value="NZ_BKCM01000008.1"/>
</dbReference>
<dbReference type="Proteomes" id="UP000325187">
    <property type="component" value="Unassembled WGS sequence"/>
</dbReference>
<proteinExistence type="inferred from homology"/>
<evidence type="ECO:0000256" key="1">
    <source>
        <dbReference type="ARBA" id="ARBA00008031"/>
    </source>
</evidence>
<reference evidence="9 10" key="1">
    <citation type="submission" date="2019-09" db="EMBL/GenBank/DDBJ databases">
        <title>NBRP : Genome information of microbial organism related human and environment.</title>
        <authorList>
            <person name="Hattori M."/>
            <person name="Oshima K."/>
            <person name="Inaba H."/>
            <person name="Suda W."/>
            <person name="Sakamoto M."/>
            <person name="Iino T."/>
            <person name="Kitahara M."/>
            <person name="Oshida Y."/>
            <person name="Iida T."/>
            <person name="Kudo T."/>
            <person name="Itoh T."/>
            <person name="Ohkuma M."/>
        </authorList>
    </citation>
    <scope>NUCLEOTIDE SEQUENCE [LARGE SCALE GENOMIC DNA]</scope>
    <source>
        <strain evidence="9 10">Mie-1</strain>
    </source>
</reference>
<comment type="caution">
    <text evidence="9">The sequence shown here is derived from an EMBL/GenBank/DDBJ whole genome shotgun (WGS) entry which is preliminary data.</text>
</comment>
<comment type="similarity">
    <text evidence="1 7">Belongs to the mandelate racemase/muconate lactonizing enzyme family.</text>
</comment>
<evidence type="ECO:0000256" key="4">
    <source>
        <dbReference type="ARBA" id="ARBA00023235"/>
    </source>
</evidence>
<dbReference type="NCBIfam" id="NF042940">
    <property type="entry name" value="racemase_DgcA"/>
    <property type="match status" value="1"/>
</dbReference>
<keyword evidence="4 7" id="KW-0413">Isomerase</keyword>
<name>A0A5A7MYI3_9PROT</name>
<dbReference type="SFLD" id="SFLDG00180">
    <property type="entry name" value="muconate_cycloisomerase"/>
    <property type="match status" value="1"/>
</dbReference>
<sequence>MHFDHDALPPLTVDIGMESFALLRPFRISRGSKTKADVIVATVQAEGHQGLGEAVPYPRYGETIAQSVEEVRKAARTFAQPMRHSDLEQLMPAGAARNALDCALWDWNAKKFGQSVSSLASLPPLADVITAFTISLDRSDIMAQQAAKAAHMPLLKIKLGDAPHDAERMRAIHEAAPKARLIVDANEGWTFDTLQELAPTAAACGVELIEQPLRAGEDGILESYYAPVPLCADESFHGTISIATLAKRYSAVNIKLDKIGGLSAAIRQCRAVQSAGMDIFIGCMVGSSLAMMPALHLAPLARWVDLDGPLLLAKDRANGLTIKDGVIKVSRSGLWGFP</sequence>
<feature type="binding site" evidence="6">
    <location>
        <position position="184"/>
    </location>
    <ligand>
        <name>Mg(2+)</name>
        <dbReference type="ChEBI" id="CHEBI:18420"/>
    </ligand>
</feature>
<evidence type="ECO:0000259" key="8">
    <source>
        <dbReference type="SMART" id="SM00922"/>
    </source>
</evidence>
<keyword evidence="3 6" id="KW-0460">Magnesium</keyword>
<dbReference type="EC" id="5.1.1.-" evidence="7"/>
<evidence type="ECO:0000256" key="3">
    <source>
        <dbReference type="ARBA" id="ARBA00022842"/>
    </source>
</evidence>
<dbReference type="GO" id="GO:0046872">
    <property type="term" value="F:metal ion binding"/>
    <property type="evidence" value="ECO:0007669"/>
    <property type="project" value="UniProtKB-KW"/>
</dbReference>
<evidence type="ECO:0000313" key="9">
    <source>
        <dbReference type="EMBL" id="GER01131.1"/>
    </source>
</evidence>
<feature type="binding site" evidence="6">
    <location>
        <position position="210"/>
    </location>
    <ligand>
        <name>Mg(2+)</name>
        <dbReference type="ChEBI" id="CHEBI:18420"/>
    </ligand>
</feature>
<dbReference type="SMART" id="SM00922">
    <property type="entry name" value="MR_MLE"/>
    <property type="match status" value="1"/>
</dbReference>
<dbReference type="GO" id="GO:0016855">
    <property type="term" value="F:racemase and epimerase activity, acting on amino acids and derivatives"/>
    <property type="evidence" value="ECO:0007669"/>
    <property type="project" value="UniProtKB-UniRule"/>
</dbReference>
<evidence type="ECO:0000256" key="5">
    <source>
        <dbReference type="PIRSR" id="PIRSR634603-1"/>
    </source>
</evidence>
<evidence type="ECO:0000313" key="10">
    <source>
        <dbReference type="Proteomes" id="UP000325187"/>
    </source>
</evidence>
<dbReference type="InterPro" id="IPR034593">
    <property type="entry name" value="DgoD-like"/>
</dbReference>
<dbReference type="SUPFAM" id="SSF51604">
    <property type="entry name" value="Enolase C-terminal domain-like"/>
    <property type="match status" value="1"/>
</dbReference>
<dbReference type="PANTHER" id="PTHR48080:SF3">
    <property type="entry name" value="ENOLASE SUPERFAMILY MEMBER DDB_G0284701"/>
    <property type="match status" value="1"/>
</dbReference>
<keyword evidence="10" id="KW-1185">Reference proteome</keyword>
<dbReference type="InterPro" id="IPR013342">
    <property type="entry name" value="Mandelate_racemase_C"/>
</dbReference>
<feature type="domain" description="Mandelate racemase/muconate lactonizing enzyme C-terminal" evidence="8">
    <location>
        <begin position="139"/>
        <end position="231"/>
    </location>
</feature>
<feature type="binding site" evidence="6">
    <location>
        <position position="233"/>
    </location>
    <ligand>
        <name>Mg(2+)</name>
        <dbReference type="ChEBI" id="CHEBI:18420"/>
    </ligand>
</feature>
<evidence type="ECO:0000256" key="7">
    <source>
        <dbReference type="RuleBase" id="RU366006"/>
    </source>
</evidence>
<comment type="cofactor">
    <cofactor evidence="6 7">
        <name>Mg(2+)</name>
        <dbReference type="ChEBI" id="CHEBI:18420"/>
    </cofactor>
    <text evidence="6 7">Binds 1 Mg(2+) ion per subunit.</text>
</comment>
<keyword evidence="2 6" id="KW-0479">Metal-binding</keyword>
<evidence type="ECO:0000256" key="2">
    <source>
        <dbReference type="ARBA" id="ARBA00022723"/>
    </source>
</evidence>
<dbReference type="Pfam" id="PF02746">
    <property type="entry name" value="MR_MLE_N"/>
    <property type="match status" value="1"/>
</dbReference>
<dbReference type="CDD" id="cd03319">
    <property type="entry name" value="L-Ala-DL-Glu_epimerase"/>
    <property type="match status" value="1"/>
</dbReference>
<dbReference type="SUPFAM" id="SSF54826">
    <property type="entry name" value="Enolase N-terminal domain-like"/>
    <property type="match status" value="1"/>
</dbReference>
<gene>
    <name evidence="9" type="ORF">JCM17845_17540</name>
</gene>
<dbReference type="Pfam" id="PF13378">
    <property type="entry name" value="MR_MLE_C"/>
    <property type="match status" value="1"/>
</dbReference>
<dbReference type="AlphaFoldDB" id="A0A5A7MYI3"/>
<dbReference type="InterPro" id="IPR029017">
    <property type="entry name" value="Enolase-like_N"/>
</dbReference>
<evidence type="ECO:0000256" key="6">
    <source>
        <dbReference type="PIRSR" id="PIRSR634603-3"/>
    </source>
</evidence>
<accession>A0A5A7MYI3</accession>
<organism evidence="9 10">
    <name type="scientific">Iodidimonas gelatinilytica</name>
    <dbReference type="NCBI Taxonomy" id="1236966"/>
    <lineage>
        <taxon>Bacteria</taxon>
        <taxon>Pseudomonadati</taxon>
        <taxon>Pseudomonadota</taxon>
        <taxon>Alphaproteobacteria</taxon>
        <taxon>Iodidimonadales</taxon>
        <taxon>Iodidimonadaceae</taxon>
        <taxon>Iodidimonas</taxon>
    </lineage>
</organism>
<dbReference type="SFLD" id="SFLDF00010">
    <property type="entry name" value="dipeptide_epimerase"/>
    <property type="match status" value="1"/>
</dbReference>
<dbReference type="InterPro" id="IPR036849">
    <property type="entry name" value="Enolase-like_C_sf"/>
</dbReference>
<feature type="active site" description="Proton acceptor; specific for (S)-substrate epimerization" evidence="5">
    <location>
        <position position="255"/>
    </location>
</feature>
<dbReference type="InterPro" id="IPR013341">
    <property type="entry name" value="Mandelate_racemase_N_dom"/>
</dbReference>
<dbReference type="PANTHER" id="PTHR48080">
    <property type="entry name" value="D-GALACTONATE DEHYDRATASE-RELATED"/>
    <property type="match status" value="1"/>
</dbReference>
<dbReference type="EMBL" id="BKCM01000008">
    <property type="protein sequence ID" value="GER01131.1"/>
    <property type="molecule type" value="Genomic_DNA"/>
</dbReference>
<dbReference type="InterPro" id="IPR029065">
    <property type="entry name" value="Enolase_C-like"/>
</dbReference>
<feature type="active site" description="Proton acceptor; specific for (R)-substrate epimerization" evidence="5">
    <location>
        <position position="158"/>
    </location>
</feature>
<dbReference type="Gene3D" id="3.20.20.120">
    <property type="entry name" value="Enolase-like C-terminal domain"/>
    <property type="match status" value="1"/>
</dbReference>
<dbReference type="InterPro" id="IPR034603">
    <property type="entry name" value="Dipeptide_epimerase"/>
</dbReference>
<dbReference type="SFLD" id="SFLDS00001">
    <property type="entry name" value="Enolase"/>
    <property type="match status" value="1"/>
</dbReference>
<protein>
    <recommendedName>
        <fullName evidence="7">Dipeptide epimerase</fullName>
        <ecNumber evidence="7">5.1.1.-</ecNumber>
    </recommendedName>
</protein>